<evidence type="ECO:0000313" key="1">
    <source>
        <dbReference type="EMBL" id="OMP12175.1"/>
    </source>
</evidence>
<keyword evidence="2" id="KW-1185">Reference proteome</keyword>
<proteinExistence type="predicted"/>
<name>A0A1R3KYL0_COCAP</name>
<protein>
    <submittedName>
        <fullName evidence="1">Uncharacterized protein</fullName>
    </submittedName>
</protein>
<accession>A0A1R3KYL0</accession>
<comment type="caution">
    <text evidence="1">The sequence shown here is derived from an EMBL/GenBank/DDBJ whole genome shotgun (WGS) entry which is preliminary data.</text>
</comment>
<dbReference type="Proteomes" id="UP000188268">
    <property type="component" value="Unassembled WGS sequence"/>
</dbReference>
<gene>
    <name evidence="1" type="ORF">CCACVL1_00090</name>
</gene>
<dbReference type="AlphaFoldDB" id="A0A1R3KYL0"/>
<evidence type="ECO:0000313" key="2">
    <source>
        <dbReference type="Proteomes" id="UP000188268"/>
    </source>
</evidence>
<dbReference type="EMBL" id="AWWV01000327">
    <property type="protein sequence ID" value="OMP12175.1"/>
    <property type="molecule type" value="Genomic_DNA"/>
</dbReference>
<sequence>MAELDPFAKSHYCGTSFFLESKGEKSEHYNMID</sequence>
<dbReference type="Gramene" id="OMP12175">
    <property type="protein sequence ID" value="OMP12175"/>
    <property type="gene ID" value="CCACVL1_00090"/>
</dbReference>
<reference evidence="1 2" key="1">
    <citation type="submission" date="2013-09" db="EMBL/GenBank/DDBJ databases">
        <title>Corchorus capsularis genome sequencing.</title>
        <authorList>
            <person name="Alam M."/>
            <person name="Haque M.S."/>
            <person name="Islam M.S."/>
            <person name="Emdad E.M."/>
            <person name="Islam M.M."/>
            <person name="Ahmed B."/>
            <person name="Halim A."/>
            <person name="Hossen Q.M.M."/>
            <person name="Hossain M.Z."/>
            <person name="Ahmed R."/>
            <person name="Khan M.M."/>
            <person name="Islam R."/>
            <person name="Rashid M.M."/>
            <person name="Khan S.A."/>
            <person name="Rahman M.S."/>
            <person name="Alam M."/>
        </authorList>
    </citation>
    <scope>NUCLEOTIDE SEQUENCE [LARGE SCALE GENOMIC DNA]</scope>
    <source>
        <strain evidence="2">cv. CVL-1</strain>
        <tissue evidence="1">Whole seedling</tissue>
    </source>
</reference>
<organism evidence="1 2">
    <name type="scientific">Corchorus capsularis</name>
    <name type="common">Jute</name>
    <dbReference type="NCBI Taxonomy" id="210143"/>
    <lineage>
        <taxon>Eukaryota</taxon>
        <taxon>Viridiplantae</taxon>
        <taxon>Streptophyta</taxon>
        <taxon>Embryophyta</taxon>
        <taxon>Tracheophyta</taxon>
        <taxon>Spermatophyta</taxon>
        <taxon>Magnoliopsida</taxon>
        <taxon>eudicotyledons</taxon>
        <taxon>Gunneridae</taxon>
        <taxon>Pentapetalae</taxon>
        <taxon>rosids</taxon>
        <taxon>malvids</taxon>
        <taxon>Malvales</taxon>
        <taxon>Malvaceae</taxon>
        <taxon>Grewioideae</taxon>
        <taxon>Apeibeae</taxon>
        <taxon>Corchorus</taxon>
    </lineage>
</organism>